<comment type="function">
    <text evidence="1">Removes C-terminal D-alanyl residues from sugar-peptide cell wall precursors.</text>
</comment>
<comment type="similarity">
    <text evidence="4 20">Belongs to the peptidase S11 family.</text>
</comment>
<dbReference type="GO" id="GO:0071555">
    <property type="term" value="P:cell wall organization"/>
    <property type="evidence" value="ECO:0007669"/>
    <property type="project" value="UniProtKB-KW"/>
</dbReference>
<evidence type="ECO:0000256" key="1">
    <source>
        <dbReference type="ARBA" id="ARBA00003217"/>
    </source>
</evidence>
<keyword evidence="9" id="KW-0645">Protease</keyword>
<dbReference type="OrthoDB" id="9795979at2"/>
<dbReference type="AlphaFoldDB" id="A0A1E8FH07"/>
<name>A0A1E8FH07_9ALTE</name>
<comment type="caution">
    <text evidence="22">The sequence shown here is derived from an EMBL/GenBank/DDBJ whole genome shotgun (WGS) entry which is preliminary data.</text>
</comment>
<dbReference type="SMART" id="SM00936">
    <property type="entry name" value="PBP5_C"/>
    <property type="match status" value="1"/>
</dbReference>
<sequence>MHTIIKRAKPSFTSSLLFGIVLSLASVCWQLARAAVVIPPPPSVAASGFVLLDYETGTSIAEQNADMQLAPASLTKIMTVYVIGKEIQAGNISLDDEVKISENAWAKNFPDSSKMFIEVGTIVTVHDLLRGIIVQSGNDACVAMAEHIAGSESAFASMMNAHAANLGMTASHFVNAHGLHDPDHYTSPRDMANLSRALVEETPEMYKIYSEKEFTYNGIKQYNRNSLLWDQSLNVDGIKTGHTSDAGYSLITSATQGDMRLISVVMGTESERARKEENKKLLRYGFRFYETVTPYKAGDSFVSHRIYMGDRDTVDLGINQSTPITIPRGQVANLEANFELDKNLEAPLAKGEVVGTLYLQLDGEDVAQYPLVTLQEVKEGGMFDQLMDYITLKLGLND</sequence>
<feature type="binding site" evidence="19">
    <location>
        <position position="239"/>
    </location>
    <ligand>
        <name>substrate</name>
    </ligand>
</feature>
<evidence type="ECO:0000256" key="10">
    <source>
        <dbReference type="ARBA" id="ARBA00022729"/>
    </source>
</evidence>
<comment type="catalytic activity">
    <reaction evidence="16">
        <text>Preferential cleavage: (Ac)2-L-Lys-D-Ala-|-D-Ala. Also transpeptidation of peptidyl-alanyl moieties that are N-acyl substituents of D-alanine.</text>
        <dbReference type="EC" id="3.4.16.4"/>
    </reaction>
</comment>
<dbReference type="InterPro" id="IPR015956">
    <property type="entry name" value="Peniciliin-bd_prot_C_sf"/>
</dbReference>
<evidence type="ECO:0000256" key="3">
    <source>
        <dbReference type="ARBA" id="ARBA00004752"/>
    </source>
</evidence>
<evidence type="ECO:0000313" key="22">
    <source>
        <dbReference type="EMBL" id="OFI35026.1"/>
    </source>
</evidence>
<comment type="pathway">
    <text evidence="3">Cell wall biogenesis; peptidoglycan biosynthesis.</text>
</comment>
<feature type="active site" description="Proton acceptor" evidence="18">
    <location>
        <position position="76"/>
    </location>
</feature>
<dbReference type="PRINTS" id="PR00725">
    <property type="entry name" value="DADACBPTASE1"/>
</dbReference>
<dbReference type="GO" id="GO:0008360">
    <property type="term" value="P:regulation of cell shape"/>
    <property type="evidence" value="ECO:0007669"/>
    <property type="project" value="UniProtKB-KW"/>
</dbReference>
<dbReference type="GO" id="GO:0005886">
    <property type="term" value="C:plasma membrane"/>
    <property type="evidence" value="ECO:0007669"/>
    <property type="project" value="UniProtKB-SubCell"/>
</dbReference>
<keyword evidence="6" id="KW-1003">Cell membrane</keyword>
<dbReference type="InterPro" id="IPR037167">
    <property type="entry name" value="Peptidase_S11_C_sf"/>
</dbReference>
<organism evidence="22 23">
    <name type="scientific">Alteromonas lipolytica</name>
    <dbReference type="NCBI Taxonomy" id="1856405"/>
    <lineage>
        <taxon>Bacteria</taxon>
        <taxon>Pseudomonadati</taxon>
        <taxon>Pseudomonadota</taxon>
        <taxon>Gammaproteobacteria</taxon>
        <taxon>Alteromonadales</taxon>
        <taxon>Alteromonadaceae</taxon>
        <taxon>Alteromonas/Salinimonas group</taxon>
        <taxon>Alteromonas</taxon>
    </lineage>
</organism>
<evidence type="ECO:0000256" key="7">
    <source>
        <dbReference type="ARBA" id="ARBA00022519"/>
    </source>
</evidence>
<evidence type="ECO:0000256" key="6">
    <source>
        <dbReference type="ARBA" id="ARBA00022475"/>
    </source>
</evidence>
<dbReference type="GO" id="GO:0008658">
    <property type="term" value="F:penicillin binding"/>
    <property type="evidence" value="ECO:0007669"/>
    <property type="project" value="UniProtKB-ARBA"/>
</dbReference>
<evidence type="ECO:0000256" key="12">
    <source>
        <dbReference type="ARBA" id="ARBA00022960"/>
    </source>
</evidence>
<evidence type="ECO:0000256" key="14">
    <source>
        <dbReference type="ARBA" id="ARBA00023136"/>
    </source>
</evidence>
<evidence type="ECO:0000256" key="20">
    <source>
        <dbReference type="RuleBase" id="RU004016"/>
    </source>
</evidence>
<keyword evidence="23" id="KW-1185">Reference proteome</keyword>
<evidence type="ECO:0000256" key="9">
    <source>
        <dbReference type="ARBA" id="ARBA00022670"/>
    </source>
</evidence>
<evidence type="ECO:0000313" key="23">
    <source>
        <dbReference type="Proteomes" id="UP000176037"/>
    </source>
</evidence>
<dbReference type="PANTHER" id="PTHR21581">
    <property type="entry name" value="D-ALANYL-D-ALANINE CARBOXYPEPTIDASE"/>
    <property type="match status" value="1"/>
</dbReference>
<dbReference type="InterPro" id="IPR001967">
    <property type="entry name" value="Peptidase_S11_N"/>
</dbReference>
<feature type="active site" description="Acyl-ester intermediate" evidence="18">
    <location>
        <position position="73"/>
    </location>
</feature>
<dbReference type="Gene3D" id="3.40.710.10">
    <property type="entry name" value="DD-peptidase/beta-lactamase superfamily"/>
    <property type="match status" value="1"/>
</dbReference>
<evidence type="ECO:0000256" key="13">
    <source>
        <dbReference type="ARBA" id="ARBA00022984"/>
    </source>
</evidence>
<dbReference type="Gene3D" id="2.60.410.10">
    <property type="entry name" value="D-Ala-D-Ala carboxypeptidase, C-terminal domain"/>
    <property type="match status" value="1"/>
</dbReference>
<evidence type="ECO:0000256" key="4">
    <source>
        <dbReference type="ARBA" id="ARBA00007164"/>
    </source>
</evidence>
<evidence type="ECO:0000256" key="8">
    <source>
        <dbReference type="ARBA" id="ARBA00022645"/>
    </source>
</evidence>
<evidence type="ECO:0000259" key="21">
    <source>
        <dbReference type="SMART" id="SM00936"/>
    </source>
</evidence>
<evidence type="ECO:0000256" key="17">
    <source>
        <dbReference type="ARBA" id="ARBA00060592"/>
    </source>
</evidence>
<dbReference type="InterPro" id="IPR012338">
    <property type="entry name" value="Beta-lactam/transpept-like"/>
</dbReference>
<keyword evidence="15" id="KW-0961">Cell wall biogenesis/degradation</keyword>
<dbReference type="SUPFAM" id="SSF56601">
    <property type="entry name" value="beta-lactamase/transpeptidase-like"/>
    <property type="match status" value="1"/>
</dbReference>
<dbReference type="EC" id="3.4.16.4" evidence="5"/>
<gene>
    <name evidence="22" type="ORF">BFC17_15840</name>
</gene>
<feature type="domain" description="Peptidase S11 D-Ala-D-Ala carboxypeptidase A C-terminal" evidence="21">
    <location>
        <begin position="289"/>
        <end position="379"/>
    </location>
</feature>
<dbReference type="GO" id="GO:0006508">
    <property type="term" value="P:proteolysis"/>
    <property type="evidence" value="ECO:0007669"/>
    <property type="project" value="UniProtKB-KW"/>
</dbReference>
<dbReference type="InterPro" id="IPR018044">
    <property type="entry name" value="Peptidase_S11"/>
</dbReference>
<evidence type="ECO:0000256" key="5">
    <source>
        <dbReference type="ARBA" id="ARBA00012448"/>
    </source>
</evidence>
<feature type="active site" evidence="18">
    <location>
        <position position="136"/>
    </location>
</feature>
<evidence type="ECO:0000256" key="18">
    <source>
        <dbReference type="PIRSR" id="PIRSR618044-1"/>
    </source>
</evidence>
<dbReference type="Proteomes" id="UP000176037">
    <property type="component" value="Unassembled WGS sequence"/>
</dbReference>
<evidence type="ECO:0000256" key="11">
    <source>
        <dbReference type="ARBA" id="ARBA00022801"/>
    </source>
</evidence>
<dbReference type="STRING" id="1856405.BFC17_15840"/>
<dbReference type="Pfam" id="PF07943">
    <property type="entry name" value="PBP5_C"/>
    <property type="match status" value="1"/>
</dbReference>
<dbReference type="PANTHER" id="PTHR21581:SF6">
    <property type="entry name" value="TRAFFICKING PROTEIN PARTICLE COMPLEX SUBUNIT 12"/>
    <property type="match status" value="1"/>
</dbReference>
<evidence type="ECO:0000256" key="16">
    <source>
        <dbReference type="ARBA" id="ARBA00034000"/>
    </source>
</evidence>
<keyword evidence="8 22" id="KW-0121">Carboxypeptidase</keyword>
<comment type="subcellular location">
    <subcellularLocation>
        <location evidence="2">Cell inner membrane</location>
        <topology evidence="2">Peripheral membrane protein</topology>
    </subcellularLocation>
</comment>
<keyword evidence="7" id="KW-0997">Cell inner membrane</keyword>
<keyword evidence="12" id="KW-0133">Cell shape</keyword>
<dbReference type="UniPathway" id="UPA00219"/>
<evidence type="ECO:0000256" key="19">
    <source>
        <dbReference type="PIRSR" id="PIRSR618044-2"/>
    </source>
</evidence>
<keyword evidence="13" id="KW-0573">Peptidoglycan synthesis</keyword>
<reference evidence="22 23" key="1">
    <citation type="submission" date="2016-09" db="EMBL/GenBank/DDBJ databases">
        <title>Alteromonas lipolytica, a new species isolated from sea water.</title>
        <authorList>
            <person name="Wu Y.-H."/>
            <person name="Cheng H."/>
            <person name="Xu X.-W."/>
        </authorList>
    </citation>
    <scope>NUCLEOTIDE SEQUENCE [LARGE SCALE GENOMIC DNA]</scope>
    <source>
        <strain evidence="22 23">JW12</strain>
    </source>
</reference>
<dbReference type="RefSeq" id="WP_070175944.1">
    <property type="nucleotide sequence ID" value="NZ_BMJR01000001.1"/>
</dbReference>
<dbReference type="GO" id="GO:0009002">
    <property type="term" value="F:serine-type D-Ala-D-Ala carboxypeptidase activity"/>
    <property type="evidence" value="ECO:0007669"/>
    <property type="project" value="UniProtKB-EC"/>
</dbReference>
<dbReference type="GO" id="GO:0009252">
    <property type="term" value="P:peptidoglycan biosynthetic process"/>
    <property type="evidence" value="ECO:0007669"/>
    <property type="project" value="UniProtKB-UniPathway"/>
</dbReference>
<keyword evidence="14" id="KW-0472">Membrane</keyword>
<keyword evidence="10" id="KW-0732">Signal</keyword>
<evidence type="ECO:0000256" key="15">
    <source>
        <dbReference type="ARBA" id="ARBA00023316"/>
    </source>
</evidence>
<dbReference type="Pfam" id="PF00768">
    <property type="entry name" value="Peptidase_S11"/>
    <property type="match status" value="1"/>
</dbReference>
<accession>A0A1E8FH07</accession>
<protein>
    <recommendedName>
        <fullName evidence="5">serine-type D-Ala-D-Ala carboxypeptidase</fullName>
        <ecNumber evidence="5">3.4.16.4</ecNumber>
    </recommendedName>
</protein>
<comment type="pathway">
    <text evidence="17">Glycan biosynthesis.</text>
</comment>
<dbReference type="SUPFAM" id="SSF69189">
    <property type="entry name" value="Penicillin-binding protein associated domain"/>
    <property type="match status" value="1"/>
</dbReference>
<keyword evidence="11" id="KW-0378">Hydrolase</keyword>
<dbReference type="FunFam" id="3.40.710.10:FF:000001">
    <property type="entry name" value="D-alanyl-D-alanine serine-type carboxypeptidase"/>
    <property type="match status" value="1"/>
</dbReference>
<dbReference type="EMBL" id="MJIC01000010">
    <property type="protein sequence ID" value="OFI35026.1"/>
    <property type="molecule type" value="Genomic_DNA"/>
</dbReference>
<evidence type="ECO:0000256" key="2">
    <source>
        <dbReference type="ARBA" id="ARBA00004417"/>
    </source>
</evidence>
<proteinExistence type="inferred from homology"/>
<dbReference type="InterPro" id="IPR012907">
    <property type="entry name" value="Peptidase_S11_C"/>
</dbReference>